<dbReference type="Pfam" id="PF02782">
    <property type="entry name" value="FGGY_C"/>
    <property type="match status" value="1"/>
</dbReference>
<feature type="domain" description="Carbohydrate kinase FGGY N-terminal" evidence="9">
    <location>
        <begin position="18"/>
        <end position="265"/>
    </location>
</feature>
<evidence type="ECO:0000256" key="1">
    <source>
        <dbReference type="ARBA" id="ARBA00009156"/>
    </source>
</evidence>
<comment type="pathway">
    <text evidence="7">Polyol metabolism; glycerol degradation via glycerol kinase pathway; sn-glycerol 3-phosphate from glycerol: step 1/1.</text>
</comment>
<evidence type="ECO:0000256" key="3">
    <source>
        <dbReference type="ARBA" id="ARBA00022741"/>
    </source>
</evidence>
<dbReference type="InterPro" id="IPR043129">
    <property type="entry name" value="ATPase_NBD"/>
</dbReference>
<feature type="binding site" evidence="7">
    <location>
        <position position="258"/>
    </location>
    <ligand>
        <name>sn-glycerol 3-phosphate</name>
        <dbReference type="ChEBI" id="CHEBI:57597"/>
    </ligand>
</feature>
<dbReference type="InterPro" id="IPR005999">
    <property type="entry name" value="Glycerol_kin"/>
</dbReference>
<dbReference type="CDD" id="cd07769">
    <property type="entry name" value="ASKHA_NBD_FGGY_GK"/>
    <property type="match status" value="1"/>
</dbReference>
<feature type="binding site" evidence="7">
    <location>
        <position position="148"/>
    </location>
    <ligand>
        <name>glycerol</name>
        <dbReference type="ChEBI" id="CHEBI:17754"/>
    </ligand>
</feature>
<evidence type="ECO:0000256" key="5">
    <source>
        <dbReference type="ARBA" id="ARBA00022798"/>
    </source>
</evidence>
<dbReference type="Gene3D" id="3.30.420.40">
    <property type="match status" value="2"/>
</dbReference>
<evidence type="ECO:0000259" key="10">
    <source>
        <dbReference type="Pfam" id="PF02782"/>
    </source>
</evidence>
<feature type="binding site" evidence="7">
    <location>
        <position position="28"/>
    </location>
    <ligand>
        <name>ATP</name>
        <dbReference type="ChEBI" id="CHEBI:30616"/>
    </ligand>
</feature>
<feature type="binding site" evidence="7">
    <location>
        <position position="259"/>
    </location>
    <ligand>
        <name>glycerol</name>
        <dbReference type="ChEBI" id="CHEBI:17754"/>
    </ligand>
</feature>
<dbReference type="InterPro" id="IPR018483">
    <property type="entry name" value="Carb_kinase_FGGY_CS"/>
</dbReference>
<feature type="binding site" evidence="7">
    <location>
        <position position="148"/>
    </location>
    <ligand>
        <name>sn-glycerol 3-phosphate</name>
        <dbReference type="ChEBI" id="CHEBI:57597"/>
    </ligand>
</feature>
<dbReference type="PROSITE" id="PS00445">
    <property type="entry name" value="FGGY_KINASES_2"/>
    <property type="match status" value="1"/>
</dbReference>
<feature type="binding site" evidence="7">
    <location>
        <position position="97"/>
    </location>
    <ligand>
        <name>glycerol</name>
        <dbReference type="ChEBI" id="CHEBI:17754"/>
    </ligand>
</feature>
<comment type="function">
    <text evidence="7">Key enzyme in the regulation of glycerol uptake and metabolism. Catalyzes the phosphorylation of glycerol to yield sn-glycerol 3-phosphate.</text>
</comment>
<dbReference type="InterPro" id="IPR000577">
    <property type="entry name" value="Carb_kinase_FGGY"/>
</dbReference>
<dbReference type="SUPFAM" id="SSF53067">
    <property type="entry name" value="Actin-like ATPase domain"/>
    <property type="match status" value="2"/>
</dbReference>
<dbReference type="Proteomes" id="UP001596356">
    <property type="component" value="Unassembled WGS sequence"/>
</dbReference>
<dbReference type="InterPro" id="IPR018485">
    <property type="entry name" value="FGGY_C"/>
</dbReference>
<comment type="catalytic activity">
    <reaction evidence="7">
        <text>glycerol + ATP = sn-glycerol 3-phosphate + ADP + H(+)</text>
        <dbReference type="Rhea" id="RHEA:21644"/>
        <dbReference type="ChEBI" id="CHEBI:15378"/>
        <dbReference type="ChEBI" id="CHEBI:17754"/>
        <dbReference type="ChEBI" id="CHEBI:30616"/>
        <dbReference type="ChEBI" id="CHEBI:57597"/>
        <dbReference type="ChEBI" id="CHEBI:456216"/>
        <dbReference type="EC" id="2.7.1.30"/>
    </reaction>
</comment>
<feature type="binding site" evidence="7">
    <location>
        <position position="258"/>
    </location>
    <ligand>
        <name>glycerol</name>
        <dbReference type="ChEBI" id="CHEBI:17754"/>
    </ligand>
</feature>
<comment type="similarity">
    <text evidence="1 7 8">Belongs to the FGGY kinase family.</text>
</comment>
<dbReference type="EMBL" id="JBHSWJ010000002">
    <property type="protein sequence ID" value="MFC6715630.1"/>
    <property type="molecule type" value="Genomic_DNA"/>
</dbReference>
<keyword evidence="5 7" id="KW-0319">Glycerol metabolism</keyword>
<feature type="binding site" evidence="7">
    <location>
        <position position="324"/>
    </location>
    <ligand>
        <name>ADP</name>
        <dbReference type="ChEBI" id="CHEBI:456216"/>
    </ligand>
</feature>
<keyword evidence="2 7" id="KW-0808">Transferase</keyword>
<name>A0ABW2AXG3_9MICO</name>
<keyword evidence="12" id="KW-1185">Reference proteome</keyword>
<keyword evidence="4 7" id="KW-0418">Kinase</keyword>
<feature type="binding site" evidence="7">
    <location>
        <position position="26"/>
    </location>
    <ligand>
        <name>ADP</name>
        <dbReference type="ChEBI" id="CHEBI:456216"/>
    </ligand>
</feature>
<feature type="binding site" evidence="7">
    <location>
        <position position="27"/>
    </location>
    <ligand>
        <name>ATP</name>
        <dbReference type="ChEBI" id="CHEBI:30616"/>
    </ligand>
</feature>
<keyword evidence="3 7" id="KW-0547">Nucleotide-binding</keyword>
<reference evidence="12" key="1">
    <citation type="journal article" date="2019" name="Int. J. Syst. Evol. Microbiol.">
        <title>The Global Catalogue of Microorganisms (GCM) 10K type strain sequencing project: providing services to taxonomists for standard genome sequencing and annotation.</title>
        <authorList>
            <consortium name="The Broad Institute Genomics Platform"/>
            <consortium name="The Broad Institute Genome Sequencing Center for Infectious Disease"/>
            <person name="Wu L."/>
            <person name="Ma J."/>
        </authorList>
    </citation>
    <scope>NUCLEOTIDE SEQUENCE [LARGE SCALE GENOMIC DNA]</scope>
    <source>
        <strain evidence="12">NBRC 106593</strain>
    </source>
</reference>
<dbReference type="PANTHER" id="PTHR10196">
    <property type="entry name" value="SUGAR KINASE"/>
    <property type="match status" value="1"/>
</dbReference>
<organism evidence="11 12">
    <name type="scientific">Branchiibius cervicis</name>
    <dbReference type="NCBI Taxonomy" id="908252"/>
    <lineage>
        <taxon>Bacteria</taxon>
        <taxon>Bacillati</taxon>
        <taxon>Actinomycetota</taxon>
        <taxon>Actinomycetes</taxon>
        <taxon>Micrococcales</taxon>
        <taxon>Dermacoccaceae</taxon>
        <taxon>Branchiibius</taxon>
    </lineage>
</organism>
<keyword evidence="6 7" id="KW-0067">ATP-binding</keyword>
<proteinExistence type="inferred from homology"/>
<feature type="binding site" evidence="7">
    <location>
        <position position="328"/>
    </location>
    <ligand>
        <name>ATP</name>
        <dbReference type="ChEBI" id="CHEBI:30616"/>
    </ligand>
</feature>
<dbReference type="Pfam" id="PF00370">
    <property type="entry name" value="FGGY_N"/>
    <property type="match status" value="1"/>
</dbReference>
<comment type="caution">
    <text evidence="11">The sequence shown here is derived from an EMBL/GenBank/DDBJ whole genome shotgun (WGS) entry which is preliminary data.</text>
</comment>
<dbReference type="RefSeq" id="WP_377824884.1">
    <property type="nucleotide sequence ID" value="NZ_JBHSWJ010000002.1"/>
</dbReference>
<evidence type="ECO:0000256" key="6">
    <source>
        <dbReference type="ARBA" id="ARBA00022840"/>
    </source>
</evidence>
<feature type="binding site" evidence="7">
    <location>
        <position position="30"/>
    </location>
    <ligand>
        <name>ADP</name>
        <dbReference type="ChEBI" id="CHEBI:456216"/>
    </ligand>
</feature>
<feature type="domain" description="Carbohydrate kinase FGGY C-terminal" evidence="10">
    <location>
        <begin position="274"/>
        <end position="464"/>
    </location>
</feature>
<dbReference type="NCBIfam" id="NF000756">
    <property type="entry name" value="PRK00047.1"/>
    <property type="match status" value="1"/>
</dbReference>
<evidence type="ECO:0000256" key="2">
    <source>
        <dbReference type="ARBA" id="ARBA00022679"/>
    </source>
</evidence>
<dbReference type="EC" id="2.7.1.30" evidence="7"/>
<protein>
    <recommendedName>
        <fullName evidence="7">Glycerol kinase</fullName>
        <ecNumber evidence="7">2.7.1.30</ecNumber>
    </recommendedName>
    <alternativeName>
        <fullName evidence="7">ATP:glycerol 3-phosphotransferase</fullName>
    </alternativeName>
    <alternativeName>
        <fullName evidence="7">Glycerokinase</fullName>
        <shortName evidence="7">GK</shortName>
    </alternativeName>
</protein>
<feature type="binding site" evidence="7">
    <location>
        <position position="96"/>
    </location>
    <ligand>
        <name>sn-glycerol 3-phosphate</name>
        <dbReference type="ChEBI" id="CHEBI:57597"/>
    </ligand>
</feature>
<evidence type="ECO:0000313" key="12">
    <source>
        <dbReference type="Proteomes" id="UP001596356"/>
    </source>
</evidence>
<dbReference type="GO" id="GO:0004370">
    <property type="term" value="F:glycerol kinase activity"/>
    <property type="evidence" value="ECO:0007669"/>
    <property type="project" value="UniProtKB-EC"/>
</dbReference>
<accession>A0ABW2AXG3</accession>
<evidence type="ECO:0000259" key="9">
    <source>
        <dbReference type="Pfam" id="PF00370"/>
    </source>
</evidence>
<feature type="binding site" evidence="7">
    <location>
        <position position="425"/>
    </location>
    <ligand>
        <name>ADP</name>
        <dbReference type="ChEBI" id="CHEBI:456216"/>
    </ligand>
</feature>
<feature type="binding site" evidence="7">
    <location>
        <position position="280"/>
    </location>
    <ligand>
        <name>ATP</name>
        <dbReference type="ChEBI" id="CHEBI:30616"/>
    </ligand>
</feature>
<dbReference type="HAMAP" id="MF_00186">
    <property type="entry name" value="Glycerol_kin"/>
    <property type="match status" value="1"/>
</dbReference>
<dbReference type="PIRSF" id="PIRSF000538">
    <property type="entry name" value="GlpK"/>
    <property type="match status" value="1"/>
</dbReference>
<feature type="binding site" evidence="7">
    <location>
        <position position="96"/>
    </location>
    <ligand>
        <name>glycerol</name>
        <dbReference type="ChEBI" id="CHEBI:17754"/>
    </ligand>
</feature>
<evidence type="ECO:0000256" key="4">
    <source>
        <dbReference type="ARBA" id="ARBA00022777"/>
    </source>
</evidence>
<dbReference type="InterPro" id="IPR018484">
    <property type="entry name" value="FGGY_N"/>
</dbReference>
<feature type="binding site" evidence="7">
    <location>
        <position position="425"/>
    </location>
    <ligand>
        <name>ATP</name>
        <dbReference type="ChEBI" id="CHEBI:30616"/>
    </ligand>
</feature>
<feature type="binding site" evidence="7">
    <location>
        <position position="280"/>
    </location>
    <ligand>
        <name>ADP</name>
        <dbReference type="ChEBI" id="CHEBI:456216"/>
    </ligand>
</feature>
<gene>
    <name evidence="7 11" type="primary">glpK</name>
    <name evidence="11" type="ORF">ACFQBT_18110</name>
</gene>
<evidence type="ECO:0000256" key="7">
    <source>
        <dbReference type="HAMAP-Rule" id="MF_00186"/>
    </source>
</evidence>
<feature type="binding site" evidence="7">
    <location>
        <position position="97"/>
    </location>
    <ligand>
        <name>sn-glycerol 3-phosphate</name>
        <dbReference type="ChEBI" id="CHEBI:57597"/>
    </ligand>
</feature>
<sequence>MQPLPSPHPAGALVNARYVAALDQGTTSTRCMIFDQRGRMVTVAQHEQRQFFPQPGWAEHDAEEILANTLRVLPEALRSAGLLTTDIAALGIANQRETTVVWDRITGKPLAPAITWQDTRSSQIVAELQRGPHRALFEEICGLAPAGYFAAPRLRWLLDHVPGLARRARSGEVAFGTMDSWLTWQLTGGPDGGVHVTDVTNASRTMLMNIRTLEWDQRLLDALDIPAQMLPEIRPNAQVWGTCVSGMPGVPLGGALGDQQAALFGETCFDAGEAKCTYGTGAFVLTNTGDRLIASRHGLISTVAYSLAGQPPVYAIEGSIAVAGALVQWFRDALEMIDSAPQIETLARQVDSTGGCYIVPAFAGLFAPHWRPEARGVIVGLTSYVKKAHLARAVLEATAWQTAEVVDAMNADTGLAITSLKVDGGMTANHLLMQMVADFLGIPVERTLVSESVSLGAAYAAGLAVGYWPDLEGLRRNWHRAGRWEPGMTEGLRRRRRAEWDRAVEHTLGWTREDEDELDTGFDRDPLLH</sequence>
<feature type="binding site" evidence="7">
    <location>
        <position position="26"/>
    </location>
    <ligand>
        <name>sn-glycerol 3-phosphate</name>
        <dbReference type="ChEBI" id="CHEBI:57597"/>
    </ligand>
</feature>
<comment type="activity regulation">
    <text evidence="7">Inhibited by fructose 1,6-bisphosphate (FBP).</text>
</comment>
<feature type="binding site" evidence="7">
    <location>
        <position position="26"/>
    </location>
    <ligand>
        <name>ATP</name>
        <dbReference type="ChEBI" id="CHEBI:30616"/>
    </ligand>
</feature>
<dbReference type="PANTHER" id="PTHR10196:SF69">
    <property type="entry name" value="GLYCEROL KINASE"/>
    <property type="match status" value="1"/>
</dbReference>
<feature type="binding site" evidence="7">
    <location>
        <position position="324"/>
    </location>
    <ligand>
        <name>ATP</name>
        <dbReference type="ChEBI" id="CHEBI:30616"/>
    </ligand>
</feature>
<feature type="binding site" evidence="7">
    <location>
        <position position="429"/>
    </location>
    <ligand>
        <name>ADP</name>
        <dbReference type="ChEBI" id="CHEBI:456216"/>
    </ligand>
</feature>
<evidence type="ECO:0000313" key="11">
    <source>
        <dbReference type="EMBL" id="MFC6715630.1"/>
    </source>
</evidence>
<dbReference type="NCBIfam" id="TIGR01311">
    <property type="entry name" value="glycerol_kin"/>
    <property type="match status" value="1"/>
</dbReference>
<evidence type="ECO:0000256" key="8">
    <source>
        <dbReference type="RuleBase" id="RU003733"/>
    </source>
</evidence>